<protein>
    <submittedName>
        <fullName evidence="2">Uncharacterized protein</fullName>
    </submittedName>
</protein>
<accession>A0A934X4G1</accession>
<feature type="transmembrane region" description="Helical" evidence="1">
    <location>
        <begin position="16"/>
        <end position="34"/>
    </location>
</feature>
<keyword evidence="1" id="KW-0472">Membrane</keyword>
<name>A0A934X4G1_9MICO</name>
<feature type="transmembrane region" description="Helical" evidence="1">
    <location>
        <begin position="103"/>
        <end position="122"/>
    </location>
</feature>
<feature type="transmembrane region" description="Helical" evidence="1">
    <location>
        <begin position="79"/>
        <end position="97"/>
    </location>
</feature>
<dbReference type="EMBL" id="JADIXZ010000004">
    <property type="protein sequence ID" value="MBK6300916.1"/>
    <property type="molecule type" value="Genomic_DNA"/>
</dbReference>
<reference evidence="5 6" key="1">
    <citation type="submission" date="2020-10" db="EMBL/GenBank/DDBJ databases">
        <title>Connecting structure to function with the recovery of over 1000 high-quality activated sludge metagenome-assembled genomes encoding full-length rRNA genes using long-read sequencing.</title>
        <authorList>
            <person name="Singleton C.M."/>
            <person name="Petriglieri F."/>
            <person name="Kristensen J.M."/>
            <person name="Kirkegaard R.H."/>
            <person name="Michaelsen T.Y."/>
            <person name="Andersen M.H."/>
            <person name="Karst S.M."/>
            <person name="Dueholm M.S."/>
            <person name="Nielsen P.H."/>
            <person name="Albertsen M."/>
        </authorList>
    </citation>
    <scope>NUCLEOTIDE SEQUENCE [LARGE SCALE GENOMIC DNA]</scope>
    <source>
        <strain evidence="2">AalE_18-Q3-R2-46_BAT3C.188</strain>
        <strain evidence="3">Ega_18-Q3-R5-49_MAXAC.001</strain>
        <strain evidence="4">Ribe_18-Q3-R11-54_MAXAC.001</strain>
    </source>
</reference>
<feature type="transmembrane region" description="Helical" evidence="1">
    <location>
        <begin position="54"/>
        <end position="72"/>
    </location>
</feature>
<dbReference type="Proteomes" id="UP000718281">
    <property type="component" value="Unassembled WGS sequence"/>
</dbReference>
<evidence type="ECO:0000256" key="1">
    <source>
        <dbReference type="SAM" id="Phobius"/>
    </source>
</evidence>
<gene>
    <name evidence="2" type="ORF">IPF40_07645</name>
    <name evidence="3" type="ORF">IPI13_00295</name>
    <name evidence="4" type="ORF">IPP00_15090</name>
</gene>
<dbReference type="EMBL" id="JADJIB010000001">
    <property type="protein sequence ID" value="MBK7271663.1"/>
    <property type="molecule type" value="Genomic_DNA"/>
</dbReference>
<proteinExistence type="predicted"/>
<dbReference type="Proteomes" id="UP000886632">
    <property type="component" value="Unassembled WGS sequence"/>
</dbReference>
<dbReference type="Proteomes" id="UP000726105">
    <property type="component" value="Unassembled WGS sequence"/>
</dbReference>
<organism evidence="2 5">
    <name type="scientific">Candidatus Phosphoribacter hodrii</name>
    <dbReference type="NCBI Taxonomy" id="2953743"/>
    <lineage>
        <taxon>Bacteria</taxon>
        <taxon>Bacillati</taxon>
        <taxon>Actinomycetota</taxon>
        <taxon>Actinomycetes</taxon>
        <taxon>Micrococcales</taxon>
        <taxon>Dermatophilaceae</taxon>
        <taxon>Candidatus Phosphoribacter</taxon>
    </lineage>
</organism>
<evidence type="ECO:0000313" key="6">
    <source>
        <dbReference type="Proteomes" id="UP000726105"/>
    </source>
</evidence>
<dbReference type="AlphaFoldDB" id="A0A934X4G1"/>
<evidence type="ECO:0000313" key="5">
    <source>
        <dbReference type="Proteomes" id="UP000718281"/>
    </source>
</evidence>
<keyword evidence="1" id="KW-0812">Transmembrane</keyword>
<evidence type="ECO:0000313" key="2">
    <source>
        <dbReference type="EMBL" id="MBK6300916.1"/>
    </source>
</evidence>
<sequence length="128" mass="13018">MSTGGFRPRVSSARRVAAIICAIEALAMAGFGIYGLVELARGGGTGTARVITESVLILAFAAGMALLARLWLGRSGWPGTPTVVWHALLIPVVVSMAQAGQWLVTLSLSVAIVLSIGAATVARGSGSD</sequence>
<evidence type="ECO:0000313" key="4">
    <source>
        <dbReference type="EMBL" id="MBL0005236.1"/>
    </source>
</evidence>
<evidence type="ECO:0000313" key="3">
    <source>
        <dbReference type="EMBL" id="MBK7271663.1"/>
    </source>
</evidence>
<dbReference type="EMBL" id="JADKGK010000024">
    <property type="protein sequence ID" value="MBL0005236.1"/>
    <property type="molecule type" value="Genomic_DNA"/>
</dbReference>
<keyword evidence="1" id="KW-1133">Transmembrane helix</keyword>
<comment type="caution">
    <text evidence="2">The sequence shown here is derived from an EMBL/GenBank/DDBJ whole genome shotgun (WGS) entry which is preliminary data.</text>
</comment>